<gene>
    <name evidence="3" type="primary">coaE</name>
    <name evidence="5" type="ORF">BPSY_1703</name>
</gene>
<evidence type="ECO:0000256" key="4">
    <source>
        <dbReference type="NCBIfam" id="TIGR00152"/>
    </source>
</evidence>
<accession>A0A087CDE5</accession>
<dbReference type="HAMAP" id="MF_00376">
    <property type="entry name" value="Dephospho_CoA_kinase"/>
    <property type="match status" value="1"/>
</dbReference>
<keyword evidence="3" id="KW-0173">Coenzyme A biosynthesis</keyword>
<dbReference type="RefSeq" id="WP_081884359.1">
    <property type="nucleotide sequence ID" value="NZ_JGZI01000010.1"/>
</dbReference>
<dbReference type="CDD" id="cd02022">
    <property type="entry name" value="DPCK"/>
    <property type="match status" value="1"/>
</dbReference>
<dbReference type="GO" id="GO:0015937">
    <property type="term" value="P:coenzyme A biosynthetic process"/>
    <property type="evidence" value="ECO:0007669"/>
    <property type="project" value="UniProtKB-UniRule"/>
</dbReference>
<dbReference type="UniPathway" id="UPA00241">
    <property type="reaction ID" value="UER00356"/>
</dbReference>
<comment type="similarity">
    <text evidence="3">Belongs to the CoaE family.</text>
</comment>
<dbReference type="PANTHER" id="PTHR10695">
    <property type="entry name" value="DEPHOSPHO-COA KINASE-RELATED"/>
    <property type="match status" value="1"/>
</dbReference>
<proteinExistence type="inferred from homology"/>
<comment type="function">
    <text evidence="3">Catalyzes the phosphorylation of the 3'-hydroxyl group of dephosphocoenzyme A to form coenzyme A.</text>
</comment>
<keyword evidence="3" id="KW-0963">Cytoplasm</keyword>
<dbReference type="eggNOG" id="COG0237">
    <property type="taxonomic scope" value="Bacteria"/>
</dbReference>
<reference evidence="5 6" key="1">
    <citation type="submission" date="2014-03" db="EMBL/GenBank/DDBJ databases">
        <title>Genomics of Bifidobacteria.</title>
        <authorList>
            <person name="Ventura M."/>
            <person name="Milani C."/>
            <person name="Lugli G.A."/>
        </authorList>
    </citation>
    <scope>NUCLEOTIDE SEQUENCE [LARGE SCALE GENOMIC DNA]</scope>
    <source>
        <strain evidence="5 6">LMG 21775</strain>
    </source>
</reference>
<dbReference type="Gene3D" id="3.40.50.300">
    <property type="entry name" value="P-loop containing nucleotide triphosphate hydrolases"/>
    <property type="match status" value="1"/>
</dbReference>
<keyword evidence="3 5" id="KW-0418">Kinase</keyword>
<evidence type="ECO:0000256" key="3">
    <source>
        <dbReference type="HAMAP-Rule" id="MF_00376"/>
    </source>
</evidence>
<dbReference type="GO" id="GO:0004140">
    <property type="term" value="F:dephospho-CoA kinase activity"/>
    <property type="evidence" value="ECO:0007669"/>
    <property type="project" value="UniProtKB-UniRule"/>
</dbReference>
<comment type="subcellular location">
    <subcellularLocation>
        <location evidence="3">Cytoplasm</location>
    </subcellularLocation>
</comment>
<dbReference type="SUPFAM" id="SSF52540">
    <property type="entry name" value="P-loop containing nucleoside triphosphate hydrolases"/>
    <property type="match status" value="1"/>
</dbReference>
<dbReference type="OrthoDB" id="9812943at2"/>
<dbReference type="PROSITE" id="PS51219">
    <property type="entry name" value="DPCK"/>
    <property type="match status" value="1"/>
</dbReference>
<dbReference type="GO" id="GO:0005737">
    <property type="term" value="C:cytoplasm"/>
    <property type="evidence" value="ECO:0007669"/>
    <property type="project" value="UniProtKB-SubCell"/>
</dbReference>
<keyword evidence="6" id="KW-1185">Reference proteome</keyword>
<dbReference type="Pfam" id="PF01121">
    <property type="entry name" value="CoaE"/>
    <property type="match status" value="2"/>
</dbReference>
<evidence type="ECO:0000313" key="5">
    <source>
        <dbReference type="EMBL" id="KFI81295.1"/>
    </source>
</evidence>
<dbReference type="AlphaFoldDB" id="A0A087CDE5"/>
<evidence type="ECO:0000313" key="6">
    <source>
        <dbReference type="Proteomes" id="UP000029050"/>
    </source>
</evidence>
<name>A0A087CDE5_9BIFI</name>
<sequence>MRIALTGGIAAGKSTVSRRLQSLGAYVIDYDELSRAVIEPGSVALQRIVSRFGSAALDAKGRLNRSWMASQVFAPGHEREKKVLEAIIHPQVYAQAARLEEQMLKQGHASGIARTDADSSADARGSAAPSIIVHEIPLLAEVAASIPFVFEHVISVEAPVDTRVERMVEERHMSQRDALNRVNSQATRYEREGVADIIIDSSEGIEQMFERVDTVYEELSKQAV</sequence>
<dbReference type="InterPro" id="IPR027417">
    <property type="entry name" value="P-loop_NTPase"/>
</dbReference>
<dbReference type="InterPro" id="IPR001977">
    <property type="entry name" value="Depp_CoAkinase"/>
</dbReference>
<evidence type="ECO:0000256" key="1">
    <source>
        <dbReference type="ARBA" id="ARBA00022741"/>
    </source>
</evidence>
<dbReference type="EC" id="2.7.1.24" evidence="3 4"/>
<dbReference type="NCBIfam" id="TIGR00152">
    <property type="entry name" value="dephospho-CoA kinase"/>
    <property type="match status" value="1"/>
</dbReference>
<comment type="caution">
    <text evidence="5">The sequence shown here is derived from an EMBL/GenBank/DDBJ whole genome shotgun (WGS) entry which is preliminary data.</text>
</comment>
<dbReference type="Proteomes" id="UP000029050">
    <property type="component" value="Unassembled WGS sequence"/>
</dbReference>
<comment type="catalytic activity">
    <reaction evidence="3">
        <text>3'-dephospho-CoA + ATP = ADP + CoA + H(+)</text>
        <dbReference type="Rhea" id="RHEA:18245"/>
        <dbReference type="ChEBI" id="CHEBI:15378"/>
        <dbReference type="ChEBI" id="CHEBI:30616"/>
        <dbReference type="ChEBI" id="CHEBI:57287"/>
        <dbReference type="ChEBI" id="CHEBI:57328"/>
        <dbReference type="ChEBI" id="CHEBI:456216"/>
        <dbReference type="EC" id="2.7.1.24"/>
    </reaction>
</comment>
<dbReference type="GeneID" id="98300896"/>
<dbReference type="EMBL" id="JGZI01000010">
    <property type="protein sequence ID" value="KFI81295.1"/>
    <property type="molecule type" value="Genomic_DNA"/>
</dbReference>
<keyword evidence="3 5" id="KW-0808">Transferase</keyword>
<keyword evidence="1 3" id="KW-0547">Nucleotide-binding</keyword>
<dbReference type="STRING" id="218140.BPSY_1703"/>
<organism evidence="5 6">
    <name type="scientific">Bifidobacterium psychraerophilum</name>
    <dbReference type="NCBI Taxonomy" id="218140"/>
    <lineage>
        <taxon>Bacteria</taxon>
        <taxon>Bacillati</taxon>
        <taxon>Actinomycetota</taxon>
        <taxon>Actinomycetes</taxon>
        <taxon>Bifidobacteriales</taxon>
        <taxon>Bifidobacteriaceae</taxon>
        <taxon>Bifidobacterium</taxon>
    </lineage>
</organism>
<feature type="binding site" evidence="3">
    <location>
        <begin position="10"/>
        <end position="15"/>
    </location>
    <ligand>
        <name>ATP</name>
        <dbReference type="ChEBI" id="CHEBI:30616"/>
    </ligand>
</feature>
<dbReference type="PANTHER" id="PTHR10695:SF46">
    <property type="entry name" value="BIFUNCTIONAL COENZYME A SYNTHASE-RELATED"/>
    <property type="match status" value="1"/>
</dbReference>
<dbReference type="GO" id="GO:0005524">
    <property type="term" value="F:ATP binding"/>
    <property type="evidence" value="ECO:0007669"/>
    <property type="project" value="UniProtKB-UniRule"/>
</dbReference>
<comment type="pathway">
    <text evidence="3">Cofactor biosynthesis; coenzyme A biosynthesis; CoA from (R)-pantothenate: step 5/5.</text>
</comment>
<keyword evidence="2 3" id="KW-0067">ATP-binding</keyword>
<evidence type="ECO:0000256" key="2">
    <source>
        <dbReference type="ARBA" id="ARBA00022840"/>
    </source>
</evidence>
<protein>
    <recommendedName>
        <fullName evidence="3 4">Dephospho-CoA kinase</fullName>
        <ecNumber evidence="3 4">2.7.1.24</ecNumber>
    </recommendedName>
    <alternativeName>
        <fullName evidence="3">Dephosphocoenzyme A kinase</fullName>
    </alternativeName>
</protein>